<proteinExistence type="inferred from homology"/>
<dbReference type="RefSeq" id="WP_289456692.1">
    <property type="nucleotide sequence ID" value="NZ_JAUCGQ010000003.1"/>
</dbReference>
<evidence type="ECO:0000256" key="4">
    <source>
        <dbReference type="ARBA" id="ARBA00022679"/>
    </source>
</evidence>
<dbReference type="InterPro" id="IPR010970">
    <property type="entry name" value="Cys_dSase_SufS"/>
</dbReference>
<comment type="similarity">
    <text evidence="2 8">Belongs to the class-V pyridoxal-phosphate-dependent aminotransferase family. Csd subfamily.</text>
</comment>
<evidence type="ECO:0000256" key="1">
    <source>
        <dbReference type="ARBA" id="ARBA00001933"/>
    </source>
</evidence>
<comment type="function">
    <text evidence="8">Catalyzes the removal of elemental sulfur and selenium atoms from L-cysteine, L-cystine, L-selenocysteine, and L-selenocystine to produce L-alanine.</text>
</comment>
<dbReference type="PROSITE" id="PS00595">
    <property type="entry name" value="AA_TRANSFER_CLASS_5"/>
    <property type="match status" value="1"/>
</dbReference>
<gene>
    <name evidence="10" type="ORF">QRT04_16215</name>
</gene>
<evidence type="ECO:0000256" key="7">
    <source>
        <dbReference type="RuleBase" id="RU004504"/>
    </source>
</evidence>
<evidence type="ECO:0000313" key="11">
    <source>
        <dbReference type="Proteomes" id="UP001529338"/>
    </source>
</evidence>
<keyword evidence="4 8" id="KW-0808">Transferase</keyword>
<keyword evidence="5 8" id="KW-0663">Pyridoxal phosphate</keyword>
<dbReference type="SUPFAM" id="SSF53383">
    <property type="entry name" value="PLP-dependent transferases"/>
    <property type="match status" value="1"/>
</dbReference>
<comment type="catalytic activity">
    <reaction evidence="6 8">
        <text>(sulfur carrier)-H + L-cysteine = (sulfur carrier)-SH + L-alanine</text>
        <dbReference type="Rhea" id="RHEA:43892"/>
        <dbReference type="Rhea" id="RHEA-COMP:14737"/>
        <dbReference type="Rhea" id="RHEA-COMP:14739"/>
        <dbReference type="ChEBI" id="CHEBI:29917"/>
        <dbReference type="ChEBI" id="CHEBI:35235"/>
        <dbReference type="ChEBI" id="CHEBI:57972"/>
        <dbReference type="ChEBI" id="CHEBI:64428"/>
        <dbReference type="EC" id="2.8.1.7"/>
    </reaction>
</comment>
<dbReference type="Gene3D" id="3.40.640.10">
    <property type="entry name" value="Type I PLP-dependent aspartate aminotransferase-like (Major domain)"/>
    <property type="match status" value="1"/>
</dbReference>
<comment type="caution">
    <text evidence="10">The sequence shown here is derived from an EMBL/GenBank/DDBJ whole genome shotgun (WGS) entry which is preliminary data.</text>
</comment>
<evidence type="ECO:0000256" key="2">
    <source>
        <dbReference type="ARBA" id="ARBA00010447"/>
    </source>
</evidence>
<organism evidence="10 11">
    <name type="scientific">Cellulomonas alba</name>
    <dbReference type="NCBI Taxonomy" id="3053467"/>
    <lineage>
        <taxon>Bacteria</taxon>
        <taxon>Bacillati</taxon>
        <taxon>Actinomycetota</taxon>
        <taxon>Actinomycetes</taxon>
        <taxon>Micrococcales</taxon>
        <taxon>Cellulomonadaceae</taxon>
        <taxon>Cellulomonas</taxon>
    </lineage>
</organism>
<dbReference type="NCBIfam" id="TIGR01979">
    <property type="entry name" value="sufS"/>
    <property type="match status" value="1"/>
</dbReference>
<evidence type="ECO:0000256" key="5">
    <source>
        <dbReference type="ARBA" id="ARBA00022898"/>
    </source>
</evidence>
<protein>
    <recommendedName>
        <fullName evidence="3 8">Cysteine desulfurase</fullName>
        <ecNumber evidence="3 8">2.8.1.7</ecNumber>
    </recommendedName>
</protein>
<dbReference type="InterPro" id="IPR015421">
    <property type="entry name" value="PyrdxlP-dep_Trfase_major"/>
</dbReference>
<dbReference type="EMBL" id="JAUCGQ010000003">
    <property type="protein sequence ID" value="MDM7856484.1"/>
    <property type="molecule type" value="Genomic_DNA"/>
</dbReference>
<sequence length="442" mass="46366">MTSTIDAPSDLGTPRTLGAAELAAVRADFPLLERTLRDGRPLVYLDSGATSQKPEVVLDAEQDFYVQRNAAVHRGAHQLAEEATEAFEDARARVASFVGVSPGELVWTSNATAGINLVAYALSNATLGRGGEAARRFALAPGDELLVTESEHHANLVPWQELAFRTGATLRWIGVDDDGRLRLDELDGAVTDRTRVVAFTHASNVTGAITDVTPFVAAARRVGALTVLDACQSVPHLPVDLHALGVDFAAFSGHKMLGPTGVGALYGRRELLEAMPPVTTGGSMVEVVTMTETTYAPPPQRFEAGTQMVSQAVGMGAAATYLAELGMDAVAAHEHHLAGLLLDAVASVPGVRVIGPTDTRDRLAAVSFVVDGVHAHDVGQVLDDAGVAVRVGHHCAQPLHRRFGVAATARATAAVYTTDEEIAVFREALAGVRPFFGLGGGA</sequence>
<dbReference type="PANTHER" id="PTHR43586">
    <property type="entry name" value="CYSTEINE DESULFURASE"/>
    <property type="match status" value="1"/>
</dbReference>
<dbReference type="Gene3D" id="3.90.1150.10">
    <property type="entry name" value="Aspartate Aminotransferase, domain 1"/>
    <property type="match status" value="1"/>
</dbReference>
<dbReference type="Proteomes" id="UP001529338">
    <property type="component" value="Unassembled WGS sequence"/>
</dbReference>
<dbReference type="InterPro" id="IPR000192">
    <property type="entry name" value="Aminotrans_V_dom"/>
</dbReference>
<dbReference type="CDD" id="cd06453">
    <property type="entry name" value="SufS_like"/>
    <property type="match status" value="1"/>
</dbReference>
<dbReference type="EC" id="2.8.1.7" evidence="3 8"/>
<keyword evidence="11" id="KW-1185">Reference proteome</keyword>
<dbReference type="GO" id="GO:0031071">
    <property type="term" value="F:cysteine desulfurase activity"/>
    <property type="evidence" value="ECO:0007669"/>
    <property type="project" value="UniProtKB-EC"/>
</dbReference>
<evidence type="ECO:0000256" key="8">
    <source>
        <dbReference type="RuleBase" id="RU004506"/>
    </source>
</evidence>
<evidence type="ECO:0000259" key="9">
    <source>
        <dbReference type="Pfam" id="PF00266"/>
    </source>
</evidence>
<accession>A0ABT7SLT5</accession>
<dbReference type="InterPro" id="IPR015424">
    <property type="entry name" value="PyrdxlP-dep_Trfase"/>
</dbReference>
<evidence type="ECO:0000256" key="6">
    <source>
        <dbReference type="ARBA" id="ARBA00050776"/>
    </source>
</evidence>
<reference evidence="10 11" key="1">
    <citation type="submission" date="2023-06" db="EMBL/GenBank/DDBJ databases">
        <title>Cellulomonas sp. MW4 Whole genome sequence.</title>
        <authorList>
            <person name="Park S."/>
        </authorList>
    </citation>
    <scope>NUCLEOTIDE SEQUENCE [LARGE SCALE GENOMIC DNA]</scope>
    <source>
        <strain evidence="10 11">MW4</strain>
    </source>
</reference>
<evidence type="ECO:0000256" key="3">
    <source>
        <dbReference type="ARBA" id="ARBA00012239"/>
    </source>
</evidence>
<dbReference type="PANTHER" id="PTHR43586:SF8">
    <property type="entry name" value="CYSTEINE DESULFURASE 1, CHLOROPLASTIC"/>
    <property type="match status" value="1"/>
</dbReference>
<evidence type="ECO:0000313" key="10">
    <source>
        <dbReference type="EMBL" id="MDM7856484.1"/>
    </source>
</evidence>
<dbReference type="InterPro" id="IPR020578">
    <property type="entry name" value="Aminotrans_V_PyrdxlP_BS"/>
</dbReference>
<dbReference type="Pfam" id="PF00266">
    <property type="entry name" value="Aminotran_5"/>
    <property type="match status" value="1"/>
</dbReference>
<feature type="domain" description="Aminotransferase class V" evidence="9">
    <location>
        <begin position="43"/>
        <end position="424"/>
    </location>
</feature>
<dbReference type="InterPro" id="IPR015422">
    <property type="entry name" value="PyrdxlP-dep_Trfase_small"/>
</dbReference>
<comment type="cofactor">
    <cofactor evidence="1 7">
        <name>pyridoxal 5'-phosphate</name>
        <dbReference type="ChEBI" id="CHEBI:597326"/>
    </cofactor>
</comment>
<name>A0ABT7SLT5_9CELL</name>